<dbReference type="EMBL" id="NMUH01008624">
    <property type="protein sequence ID" value="MQM19057.1"/>
    <property type="molecule type" value="Genomic_DNA"/>
</dbReference>
<dbReference type="AlphaFoldDB" id="A0A843XJ35"/>
<gene>
    <name evidence="4" type="ORF">Taro_052058</name>
</gene>
<evidence type="ECO:0000256" key="3">
    <source>
        <dbReference type="PROSITE-ProRule" id="PRU00708"/>
    </source>
</evidence>
<feature type="repeat" description="PPR" evidence="3">
    <location>
        <begin position="345"/>
        <end position="379"/>
    </location>
</feature>
<dbReference type="PANTHER" id="PTHR47936">
    <property type="entry name" value="PPR_LONG DOMAIN-CONTAINING PROTEIN"/>
    <property type="match status" value="1"/>
</dbReference>
<dbReference type="PANTHER" id="PTHR47936:SF3">
    <property type="entry name" value="PENTACOTRIPEPTIDE-REPEAT REGION OF PRORP DOMAIN-CONTAINING PROTEIN"/>
    <property type="match status" value="1"/>
</dbReference>
<organism evidence="4 5">
    <name type="scientific">Colocasia esculenta</name>
    <name type="common">Wild taro</name>
    <name type="synonym">Arum esculentum</name>
    <dbReference type="NCBI Taxonomy" id="4460"/>
    <lineage>
        <taxon>Eukaryota</taxon>
        <taxon>Viridiplantae</taxon>
        <taxon>Streptophyta</taxon>
        <taxon>Embryophyta</taxon>
        <taxon>Tracheophyta</taxon>
        <taxon>Spermatophyta</taxon>
        <taxon>Magnoliopsida</taxon>
        <taxon>Liliopsida</taxon>
        <taxon>Araceae</taxon>
        <taxon>Aroideae</taxon>
        <taxon>Colocasieae</taxon>
        <taxon>Colocasia</taxon>
    </lineage>
</organism>
<feature type="repeat" description="PPR" evidence="3">
    <location>
        <begin position="415"/>
        <end position="449"/>
    </location>
</feature>
<dbReference type="InterPro" id="IPR002885">
    <property type="entry name" value="PPR_rpt"/>
</dbReference>
<dbReference type="NCBIfam" id="TIGR00756">
    <property type="entry name" value="PPR"/>
    <property type="match status" value="2"/>
</dbReference>
<evidence type="ECO:0008006" key="6">
    <source>
        <dbReference type="Google" id="ProtNLM"/>
    </source>
</evidence>
<feature type="repeat" description="PPR" evidence="3">
    <location>
        <begin position="380"/>
        <end position="414"/>
    </location>
</feature>
<dbReference type="Gene3D" id="1.25.40.10">
    <property type="entry name" value="Tetratricopeptide repeat domain"/>
    <property type="match status" value="2"/>
</dbReference>
<dbReference type="Proteomes" id="UP000652761">
    <property type="component" value="Unassembled WGS sequence"/>
</dbReference>
<keyword evidence="2" id="KW-0677">Repeat</keyword>
<dbReference type="OrthoDB" id="185373at2759"/>
<dbReference type="Pfam" id="PF01535">
    <property type="entry name" value="PPR"/>
    <property type="match status" value="1"/>
</dbReference>
<dbReference type="PROSITE" id="PS51375">
    <property type="entry name" value="PPR"/>
    <property type="match status" value="3"/>
</dbReference>
<comment type="caution">
    <text evidence="4">The sequence shown here is derived from an EMBL/GenBank/DDBJ whole genome shotgun (WGS) entry which is preliminary data.</text>
</comment>
<proteinExistence type="inferred from homology"/>
<name>A0A843XJ35_COLES</name>
<comment type="similarity">
    <text evidence="1">Belongs to the PPR family. P subfamily.</text>
</comment>
<evidence type="ECO:0000313" key="5">
    <source>
        <dbReference type="Proteomes" id="UP000652761"/>
    </source>
</evidence>
<reference evidence="4" key="1">
    <citation type="submission" date="2017-07" db="EMBL/GenBank/DDBJ databases">
        <title>Taro Niue Genome Assembly and Annotation.</title>
        <authorList>
            <person name="Atibalentja N."/>
            <person name="Keating K."/>
            <person name="Fields C.J."/>
        </authorList>
    </citation>
    <scope>NUCLEOTIDE SEQUENCE</scope>
    <source>
        <strain evidence="4">Niue_2</strain>
        <tissue evidence="4">Leaf</tissue>
    </source>
</reference>
<evidence type="ECO:0000256" key="1">
    <source>
        <dbReference type="ARBA" id="ARBA00007626"/>
    </source>
</evidence>
<dbReference type="InterPro" id="IPR011990">
    <property type="entry name" value="TPR-like_helical_dom_sf"/>
</dbReference>
<evidence type="ECO:0000313" key="4">
    <source>
        <dbReference type="EMBL" id="MQM19057.1"/>
    </source>
</evidence>
<accession>A0A843XJ35</accession>
<evidence type="ECO:0000256" key="2">
    <source>
        <dbReference type="ARBA" id="ARBA00022737"/>
    </source>
</evidence>
<keyword evidence="5" id="KW-1185">Reference proteome</keyword>
<sequence>MKTLRSSRSAQRPLDRCLLLFSARLEAKVGAAAAAAAARGGRAAKALLFFLWPPSYGGNSMGWRSHGHRALLRHHSSLASRFPFSPSLGTQSCSQHPVVSSLRASVVVCPYTWSRGSSIKPRYARLASKSLFSCSALRFESTLSGLPGFSRKVSSLGSSGKAGRLPGSSGGNAKSWIGGVDHVEVAQIVELVRAERGDLESTLNQMNLRLSRPLVGEVLLTLNTLRVSALRFFEWVLRTQPDFKNDPGICSLIVDNLGRLQDYGRMLVLLQELSRGGHCLTGKAFKFLAFGCPNTAKDSIRRVVEVLNMAGGSCRGSGIYSLIKFLCDSGSFDLAVFVMEETARKTSYYNVLIAAKCRNGDFRHAYDLFDEMRKKGCDPSTKSYNYLLGSLFKNDKVAEACELLESMEELGYHPDSVTFEVIIFHACRVNRMDFAVEFLGRMLADGIMLRFTTHAAFIKGYFRVGRAVDAHKYVVDMCERDKCSANVNYSLLASLFWRSGRIIEAGAFLFEMMEKNLKPNFSIFVKVTKDLYKLGRGDLASDLKERFSKFHQDQLTLWSIELFGDMDDNAQVRNFGIAEAKTHFKTDHIVVY</sequence>
<protein>
    <recommendedName>
        <fullName evidence="6">Pentatricopeptide repeat-containing protein</fullName>
    </recommendedName>
</protein>
<dbReference type="Pfam" id="PF13041">
    <property type="entry name" value="PPR_2"/>
    <property type="match status" value="1"/>
</dbReference>